<keyword evidence="7" id="KW-0694">RNA-binding</keyword>
<dbReference type="AlphaFoldDB" id="A0A816Q6C1"/>
<evidence type="ECO:0000256" key="3">
    <source>
        <dbReference type="ARBA" id="ARBA00009710"/>
    </source>
</evidence>
<evidence type="ECO:0000313" key="13">
    <source>
        <dbReference type="EMBL" id="CAF4083565.1"/>
    </source>
</evidence>
<proteinExistence type="inferred from homology"/>
<reference evidence="12" key="1">
    <citation type="submission" date="2021-02" db="EMBL/GenBank/DDBJ databases">
        <authorList>
            <person name="Nowell W R."/>
        </authorList>
    </citation>
    <scope>NUCLEOTIDE SEQUENCE</scope>
</reference>
<dbReference type="OrthoDB" id="277288at2759"/>
<keyword evidence="6" id="KW-0507">mRNA processing</keyword>
<evidence type="ECO:0000256" key="4">
    <source>
        <dbReference type="ARBA" id="ARBA00016266"/>
    </source>
</evidence>
<dbReference type="Proteomes" id="UP000663834">
    <property type="component" value="Unassembled WGS sequence"/>
</dbReference>
<dbReference type="EMBL" id="CAJOBI010007352">
    <property type="protein sequence ID" value="CAF4083565.1"/>
    <property type="molecule type" value="Genomic_DNA"/>
</dbReference>
<dbReference type="GO" id="GO:0005849">
    <property type="term" value="C:mRNA cleavage factor complex"/>
    <property type="evidence" value="ECO:0007669"/>
    <property type="project" value="InterPro"/>
</dbReference>
<dbReference type="InterPro" id="IPR000086">
    <property type="entry name" value="NUDIX_hydrolase_dom"/>
</dbReference>
<evidence type="ECO:0000313" key="11">
    <source>
        <dbReference type="EMBL" id="CAF1325707.1"/>
    </source>
</evidence>
<feature type="compositionally biased region" description="Polar residues" evidence="9">
    <location>
        <begin position="1"/>
        <end position="23"/>
    </location>
</feature>
<protein>
    <recommendedName>
        <fullName evidence="4">Cleavage and polyadenylation specificity factor subunit 5</fullName>
    </recommendedName>
</protein>
<evidence type="ECO:0000256" key="1">
    <source>
        <dbReference type="ARBA" id="ARBA00004123"/>
    </source>
</evidence>
<keyword evidence="5" id="KW-0963">Cytoplasm</keyword>
<dbReference type="Pfam" id="PF13869">
    <property type="entry name" value="NUDIX_2"/>
    <property type="match status" value="1"/>
</dbReference>
<evidence type="ECO:0000256" key="8">
    <source>
        <dbReference type="ARBA" id="ARBA00023242"/>
    </source>
</evidence>
<dbReference type="EMBL" id="CAJOBJ010007531">
    <property type="protein sequence ID" value="CAF4088386.1"/>
    <property type="molecule type" value="Genomic_DNA"/>
</dbReference>
<feature type="domain" description="Nudix hydrolase" evidence="10">
    <location>
        <begin position="140"/>
        <end position="266"/>
    </location>
</feature>
<dbReference type="Proteomes" id="UP000681720">
    <property type="component" value="Unassembled WGS sequence"/>
</dbReference>
<dbReference type="SUPFAM" id="SSF55811">
    <property type="entry name" value="Nudix"/>
    <property type="match status" value="1"/>
</dbReference>
<feature type="compositionally biased region" description="Low complexity" evidence="9">
    <location>
        <begin position="24"/>
        <end position="37"/>
    </location>
</feature>
<dbReference type="InterPro" id="IPR016706">
    <property type="entry name" value="Cleav_polyA_spec_factor_su5"/>
</dbReference>
<dbReference type="FunFam" id="3.90.79.10:FF:000008">
    <property type="entry name" value="cleavage and polyadenylation specificity factor subunit 5"/>
    <property type="match status" value="1"/>
</dbReference>
<dbReference type="EMBL" id="CAJNOW010001691">
    <property type="protein sequence ID" value="CAF1325707.1"/>
    <property type="molecule type" value="Genomic_DNA"/>
</dbReference>
<gene>
    <name evidence="14" type="ORF">GIL414_LOCUS16463</name>
    <name evidence="11" type="ORF">KQP761_LOCUS5976</name>
    <name evidence="12" type="ORF">MBJ925_LOCUS14030</name>
    <name evidence="13" type="ORF">SMN809_LOCUS16448</name>
</gene>
<name>A0A816Q6C1_9BILA</name>
<dbReference type="Proteomes" id="UP000663824">
    <property type="component" value="Unassembled WGS sequence"/>
</dbReference>
<comment type="subcellular location">
    <subcellularLocation>
        <location evidence="2">Cytoplasm</location>
    </subcellularLocation>
    <subcellularLocation>
        <location evidence="1">Nucleus</location>
    </subcellularLocation>
</comment>
<dbReference type="CDD" id="cd18871">
    <property type="entry name" value="NUDIX_Cfim25_Nudt21"/>
    <property type="match status" value="1"/>
</dbReference>
<sequence length="292" mass="32678">MSVATNVTNNSTQLVRTNWSGMNSTGSSPTSQNSSVSITTPLIPITSSLTSSSTATIIDQNNNTNAMVTSPRSNNTTTNNNNNNSRACIHPTQTMALERTIQTYPLTNYTFGTKDALYERDSSVQARFQRMREEFTTMGMRRSVEAVLLVHEHNLPHVLLLQLGTTFFKLPGGELNPGEDSIEGLKRLLNETLGRPDSTQQNNWLVEDVIGNWWRPNFEAPRYPYVPAHITKPKEHIRLYLVQLGESSMFAVPRNYKLVAAPLFELYDNASGYGPIISSLPQALSRFNFIYN</sequence>
<evidence type="ECO:0000259" key="10">
    <source>
        <dbReference type="PROSITE" id="PS51462"/>
    </source>
</evidence>
<feature type="region of interest" description="Disordered" evidence="9">
    <location>
        <begin position="1"/>
        <end position="37"/>
    </location>
</feature>
<comment type="similarity">
    <text evidence="3">Belongs to the Nudix hydrolase family. CPSF5 subfamily.</text>
</comment>
<evidence type="ECO:0000313" key="14">
    <source>
        <dbReference type="EMBL" id="CAF4088386.1"/>
    </source>
</evidence>
<keyword evidence="8" id="KW-0539">Nucleus</keyword>
<dbReference type="PROSITE" id="PS51462">
    <property type="entry name" value="NUDIX"/>
    <property type="match status" value="1"/>
</dbReference>
<feature type="compositionally biased region" description="Low complexity" evidence="9">
    <location>
        <begin position="74"/>
        <end position="84"/>
    </location>
</feature>
<organism evidence="12 15">
    <name type="scientific">Rotaria magnacalcarata</name>
    <dbReference type="NCBI Taxonomy" id="392030"/>
    <lineage>
        <taxon>Eukaryota</taxon>
        <taxon>Metazoa</taxon>
        <taxon>Spiralia</taxon>
        <taxon>Gnathifera</taxon>
        <taxon>Rotifera</taxon>
        <taxon>Eurotatoria</taxon>
        <taxon>Bdelloidea</taxon>
        <taxon>Philodinida</taxon>
        <taxon>Philodinidae</taxon>
        <taxon>Rotaria</taxon>
    </lineage>
</organism>
<dbReference type="GO" id="GO:0003729">
    <property type="term" value="F:mRNA binding"/>
    <property type="evidence" value="ECO:0007669"/>
    <property type="project" value="InterPro"/>
</dbReference>
<dbReference type="GO" id="GO:0031124">
    <property type="term" value="P:mRNA 3'-end processing"/>
    <property type="evidence" value="ECO:0007669"/>
    <property type="project" value="InterPro"/>
</dbReference>
<dbReference type="InterPro" id="IPR015797">
    <property type="entry name" value="NUDIX_hydrolase-like_dom_sf"/>
</dbReference>
<comment type="caution">
    <text evidence="12">The sequence shown here is derived from an EMBL/GenBank/DDBJ whole genome shotgun (WGS) entry which is preliminary data.</text>
</comment>
<feature type="region of interest" description="Disordered" evidence="9">
    <location>
        <begin position="61"/>
        <end position="87"/>
    </location>
</feature>
<evidence type="ECO:0000313" key="15">
    <source>
        <dbReference type="Proteomes" id="UP000663824"/>
    </source>
</evidence>
<evidence type="ECO:0000256" key="6">
    <source>
        <dbReference type="ARBA" id="ARBA00022664"/>
    </source>
</evidence>
<dbReference type="PANTHER" id="PTHR13047">
    <property type="entry name" value="PRE-MRNA CLEAVAGE FACTOR IM, 25KD SUBUNIT"/>
    <property type="match status" value="1"/>
</dbReference>
<evidence type="ECO:0000256" key="9">
    <source>
        <dbReference type="SAM" id="MobiDB-lite"/>
    </source>
</evidence>
<evidence type="ECO:0000313" key="12">
    <source>
        <dbReference type="EMBL" id="CAF2055935.1"/>
    </source>
</evidence>
<feature type="compositionally biased region" description="Polar residues" evidence="9">
    <location>
        <begin position="61"/>
        <end position="73"/>
    </location>
</feature>
<dbReference type="Gene3D" id="3.90.79.10">
    <property type="entry name" value="Nucleoside Triphosphate Pyrophosphohydrolase"/>
    <property type="match status" value="1"/>
</dbReference>
<accession>A0A816Q6C1</accession>
<dbReference type="GO" id="GO:0005737">
    <property type="term" value="C:cytoplasm"/>
    <property type="evidence" value="ECO:0007669"/>
    <property type="project" value="UniProtKB-SubCell"/>
</dbReference>
<dbReference type="EMBL" id="CAJNRE010006508">
    <property type="protein sequence ID" value="CAF2055935.1"/>
    <property type="molecule type" value="Genomic_DNA"/>
</dbReference>
<dbReference type="Proteomes" id="UP000676336">
    <property type="component" value="Unassembled WGS sequence"/>
</dbReference>
<evidence type="ECO:0000256" key="5">
    <source>
        <dbReference type="ARBA" id="ARBA00022490"/>
    </source>
</evidence>
<evidence type="ECO:0000256" key="7">
    <source>
        <dbReference type="ARBA" id="ARBA00022884"/>
    </source>
</evidence>
<evidence type="ECO:0000256" key="2">
    <source>
        <dbReference type="ARBA" id="ARBA00004496"/>
    </source>
</evidence>